<sequence>MSAQSRTSSLDSAAARIAALAIALCALALMVWIGRNDMPVIRGLMVTVSGTGPVEESTGNPELDACLKDRSGAVDKMRKEGIINAAQYNEFHQRAVDYCEAQFPRN</sequence>
<dbReference type="RefSeq" id="WP_190291355.1">
    <property type="nucleotide sequence ID" value="NZ_JABFCZ010000010.1"/>
</dbReference>
<keyword evidence="1" id="KW-0812">Transmembrane</keyword>
<dbReference type="EMBL" id="JABFCZ010000010">
    <property type="protein sequence ID" value="MBD1546689.1"/>
    <property type="molecule type" value="Genomic_DNA"/>
</dbReference>
<keyword evidence="1" id="KW-1133">Transmembrane helix</keyword>
<evidence type="ECO:0000313" key="2">
    <source>
        <dbReference type="EMBL" id="MBD1546689.1"/>
    </source>
</evidence>
<comment type="caution">
    <text evidence="2">The sequence shown here is derived from an EMBL/GenBank/DDBJ whole genome shotgun (WGS) entry which is preliminary data.</text>
</comment>
<proteinExistence type="predicted"/>
<name>A0A926NWP1_9HYPH</name>
<dbReference type="Proteomes" id="UP000598467">
    <property type="component" value="Unassembled WGS sequence"/>
</dbReference>
<evidence type="ECO:0000313" key="3">
    <source>
        <dbReference type="Proteomes" id="UP000598467"/>
    </source>
</evidence>
<keyword evidence="1" id="KW-0472">Membrane</keyword>
<dbReference type="AlphaFoldDB" id="A0A926NWP1"/>
<evidence type="ECO:0000256" key="1">
    <source>
        <dbReference type="SAM" id="Phobius"/>
    </source>
</evidence>
<gene>
    <name evidence="2" type="ORF">HK439_10475</name>
</gene>
<accession>A0A926NWP1</accession>
<reference evidence="2" key="1">
    <citation type="submission" date="2020-05" db="EMBL/GenBank/DDBJ databases">
        <title>Identification of trans-AT polyketide cluster in two marine bacteria, producers of a novel glutaramide-containing polyketide sesbanimide D and analogs.</title>
        <authorList>
            <person name="Kacar D."/>
            <person name="Rodriguez P."/>
            <person name="Canedo L."/>
            <person name="Gonzalez E."/>
            <person name="Galan B."/>
            <person name="De La Calle F."/>
            <person name="Garcia J.L."/>
        </authorList>
    </citation>
    <scope>NUCLEOTIDE SEQUENCE</scope>
    <source>
        <strain evidence="2">PHM038</strain>
    </source>
</reference>
<protein>
    <submittedName>
        <fullName evidence="2">Uncharacterized protein</fullName>
    </submittedName>
</protein>
<organism evidence="2 3">
    <name type="scientific">Roseibium aggregatum</name>
    <dbReference type="NCBI Taxonomy" id="187304"/>
    <lineage>
        <taxon>Bacteria</taxon>
        <taxon>Pseudomonadati</taxon>
        <taxon>Pseudomonadota</taxon>
        <taxon>Alphaproteobacteria</taxon>
        <taxon>Hyphomicrobiales</taxon>
        <taxon>Stappiaceae</taxon>
        <taxon>Roseibium</taxon>
    </lineage>
</organism>
<feature type="transmembrane region" description="Helical" evidence="1">
    <location>
        <begin position="13"/>
        <end position="33"/>
    </location>
</feature>